<proteinExistence type="predicted"/>
<keyword evidence="2" id="KW-0540">Nuclease</keyword>
<feature type="non-terminal residue" evidence="2">
    <location>
        <position position="1"/>
    </location>
</feature>
<accession>A0A443HID4</accession>
<dbReference type="VEuPathDB" id="FungiDB:C8Q69DRAFT_379008"/>
<dbReference type="SUPFAM" id="SSF54060">
    <property type="entry name" value="His-Me finger endonucleases"/>
    <property type="match status" value="1"/>
</dbReference>
<evidence type="ECO:0000313" key="3">
    <source>
        <dbReference type="Proteomes" id="UP000283841"/>
    </source>
</evidence>
<feature type="non-terminal residue" evidence="2">
    <location>
        <position position="94"/>
    </location>
</feature>
<dbReference type="Proteomes" id="UP000283841">
    <property type="component" value="Unassembled WGS sequence"/>
</dbReference>
<keyword evidence="2" id="KW-0255">Endonuclease</keyword>
<dbReference type="InterPro" id="IPR044930">
    <property type="entry name" value="Homing_endonuclease_His-Me"/>
</dbReference>
<dbReference type="AlphaFoldDB" id="A0A443HID4"/>
<sequence length="94" mass="10812">WLTSDNRAHEYGYTKVNLRNIYYPDNRTEKINVQPFRYQLAVVASGYGQNLLLTSDQNATHEMSHLCHNHGCFNPHHVCVEPLEINRKRGGCVG</sequence>
<dbReference type="Gene3D" id="3.90.75.10">
    <property type="entry name" value="Homing Intron 3 (I-ppo) Encoded Endonuclease, Chain A"/>
    <property type="match status" value="1"/>
</dbReference>
<protein>
    <submittedName>
        <fullName evidence="2">Zinc-binding loop region of homing endonuclease</fullName>
    </submittedName>
</protein>
<dbReference type="GO" id="GO:0004519">
    <property type="term" value="F:endonuclease activity"/>
    <property type="evidence" value="ECO:0007669"/>
    <property type="project" value="UniProtKB-KW"/>
</dbReference>
<dbReference type="InterPro" id="IPR008704">
    <property type="entry name" value="Endonuclease_Zinc-binding_loop"/>
</dbReference>
<gene>
    <name evidence="2" type="ORF">C8Q69DRAFT_379008</name>
</gene>
<name>A0A443HID4_BYSSP</name>
<reference evidence="2 3" key="1">
    <citation type="journal article" date="2018" name="Front. Microbiol.">
        <title>Genomic and genetic insights into a cosmopolitan fungus, Paecilomyces variotii (Eurotiales).</title>
        <authorList>
            <person name="Urquhart A.S."/>
            <person name="Mondo S.J."/>
            <person name="Makela M.R."/>
            <person name="Hane J.K."/>
            <person name="Wiebenga A."/>
            <person name="He G."/>
            <person name="Mihaltcheva S."/>
            <person name="Pangilinan J."/>
            <person name="Lipzen A."/>
            <person name="Barry K."/>
            <person name="de Vries R.P."/>
            <person name="Grigoriev I.V."/>
            <person name="Idnurm A."/>
        </authorList>
    </citation>
    <scope>NUCLEOTIDE SEQUENCE [LARGE SCALE GENOMIC DNA]</scope>
    <source>
        <strain evidence="2 3">CBS 101075</strain>
    </source>
</reference>
<dbReference type="Pfam" id="PF05551">
    <property type="entry name" value="zf-His_Me_endon"/>
    <property type="match status" value="1"/>
</dbReference>
<dbReference type="GeneID" id="39596874"/>
<evidence type="ECO:0000313" key="2">
    <source>
        <dbReference type="EMBL" id="RWQ91516.1"/>
    </source>
</evidence>
<dbReference type="RefSeq" id="XP_028481161.1">
    <property type="nucleotide sequence ID" value="XM_028627597.1"/>
</dbReference>
<keyword evidence="2" id="KW-0378">Hydrolase</keyword>
<feature type="domain" description="Zinc-binding loop region of homing endonuclease" evidence="1">
    <location>
        <begin position="1"/>
        <end position="92"/>
    </location>
</feature>
<dbReference type="InterPro" id="IPR044925">
    <property type="entry name" value="His-Me_finger_sf"/>
</dbReference>
<evidence type="ECO:0000259" key="1">
    <source>
        <dbReference type="Pfam" id="PF05551"/>
    </source>
</evidence>
<dbReference type="EMBL" id="RCNU01000019">
    <property type="protein sequence ID" value="RWQ91516.1"/>
    <property type="molecule type" value="Genomic_DNA"/>
</dbReference>
<organism evidence="2 3">
    <name type="scientific">Byssochlamys spectabilis</name>
    <name type="common">Paecilomyces variotii</name>
    <dbReference type="NCBI Taxonomy" id="264951"/>
    <lineage>
        <taxon>Eukaryota</taxon>
        <taxon>Fungi</taxon>
        <taxon>Dikarya</taxon>
        <taxon>Ascomycota</taxon>
        <taxon>Pezizomycotina</taxon>
        <taxon>Eurotiomycetes</taxon>
        <taxon>Eurotiomycetidae</taxon>
        <taxon>Eurotiales</taxon>
        <taxon>Thermoascaceae</taxon>
        <taxon>Paecilomyces</taxon>
    </lineage>
</organism>
<keyword evidence="3" id="KW-1185">Reference proteome</keyword>
<comment type="caution">
    <text evidence="2">The sequence shown here is derived from an EMBL/GenBank/DDBJ whole genome shotgun (WGS) entry which is preliminary data.</text>
</comment>